<dbReference type="AlphaFoldDB" id="A0AA40FF45"/>
<evidence type="ECO:0000313" key="1">
    <source>
        <dbReference type="EMBL" id="KAK1117698.1"/>
    </source>
</evidence>
<evidence type="ECO:0000313" key="2">
    <source>
        <dbReference type="Proteomes" id="UP001177670"/>
    </source>
</evidence>
<comment type="caution">
    <text evidence="1">The sequence shown here is derived from an EMBL/GenBank/DDBJ whole genome shotgun (WGS) entry which is preliminary data.</text>
</comment>
<protein>
    <submittedName>
        <fullName evidence="1">Uncharacterized protein</fullName>
    </submittedName>
</protein>
<accession>A0AA40FF45</accession>
<reference evidence="1" key="1">
    <citation type="submission" date="2021-10" db="EMBL/GenBank/DDBJ databases">
        <title>Melipona bicolor Genome sequencing and assembly.</title>
        <authorList>
            <person name="Araujo N.S."/>
            <person name="Arias M.C."/>
        </authorList>
    </citation>
    <scope>NUCLEOTIDE SEQUENCE</scope>
    <source>
        <strain evidence="1">USP_2M_L1-L4_2017</strain>
        <tissue evidence="1">Whole body</tissue>
    </source>
</reference>
<proteinExistence type="predicted"/>
<keyword evidence="2" id="KW-1185">Reference proteome</keyword>
<dbReference type="EMBL" id="JAHYIQ010000048">
    <property type="protein sequence ID" value="KAK1117698.1"/>
    <property type="molecule type" value="Genomic_DNA"/>
</dbReference>
<sequence>FRYFDARQSEGAGFRDIKKLMSEVRAAHDVERSILKAEHIHPTLVGGEGDESQEALDPCKAFPKICESQPPVGFRRFSWSGCDACTS</sequence>
<dbReference type="Proteomes" id="UP001177670">
    <property type="component" value="Unassembled WGS sequence"/>
</dbReference>
<organism evidence="1 2">
    <name type="scientific">Melipona bicolor</name>
    <dbReference type="NCBI Taxonomy" id="60889"/>
    <lineage>
        <taxon>Eukaryota</taxon>
        <taxon>Metazoa</taxon>
        <taxon>Ecdysozoa</taxon>
        <taxon>Arthropoda</taxon>
        <taxon>Hexapoda</taxon>
        <taxon>Insecta</taxon>
        <taxon>Pterygota</taxon>
        <taxon>Neoptera</taxon>
        <taxon>Endopterygota</taxon>
        <taxon>Hymenoptera</taxon>
        <taxon>Apocrita</taxon>
        <taxon>Aculeata</taxon>
        <taxon>Apoidea</taxon>
        <taxon>Anthophila</taxon>
        <taxon>Apidae</taxon>
        <taxon>Melipona</taxon>
    </lineage>
</organism>
<feature type="non-terminal residue" evidence="1">
    <location>
        <position position="1"/>
    </location>
</feature>
<name>A0AA40FF45_9HYME</name>
<gene>
    <name evidence="1" type="ORF">K0M31_015641</name>
</gene>